<accession>A0A261VM81</accession>
<evidence type="ECO:0000313" key="1">
    <source>
        <dbReference type="EMBL" id="OZI74602.1"/>
    </source>
</evidence>
<keyword evidence="2" id="KW-1185">Reference proteome</keyword>
<dbReference type="RefSeq" id="WP_094812396.1">
    <property type="nucleotide sequence ID" value="NZ_NEVU01000002.1"/>
</dbReference>
<comment type="caution">
    <text evidence="1">The sequence shown here is derived from an EMBL/GenBank/DDBJ whole genome shotgun (WGS) entry which is preliminary data.</text>
</comment>
<dbReference type="Proteomes" id="UP000216429">
    <property type="component" value="Unassembled WGS sequence"/>
</dbReference>
<dbReference type="OrthoDB" id="1551201at2"/>
<name>A0A261VM81_9BORD</name>
<organism evidence="1 2">
    <name type="scientific">Bordetella genomosp. 12</name>
    <dbReference type="NCBI Taxonomy" id="463035"/>
    <lineage>
        <taxon>Bacteria</taxon>
        <taxon>Pseudomonadati</taxon>
        <taxon>Pseudomonadota</taxon>
        <taxon>Betaproteobacteria</taxon>
        <taxon>Burkholderiales</taxon>
        <taxon>Alcaligenaceae</taxon>
        <taxon>Bordetella</taxon>
    </lineage>
</organism>
<dbReference type="EMBL" id="NEVU01000002">
    <property type="protein sequence ID" value="OZI74602.1"/>
    <property type="molecule type" value="Genomic_DNA"/>
</dbReference>
<protein>
    <submittedName>
        <fullName evidence="1">DUF4177 domain-containing protein</fullName>
    </submittedName>
</protein>
<evidence type="ECO:0000313" key="2">
    <source>
        <dbReference type="Proteomes" id="UP000216429"/>
    </source>
</evidence>
<gene>
    <name evidence="1" type="ORF">CAL22_09090</name>
</gene>
<reference evidence="2" key="1">
    <citation type="submission" date="2017-05" db="EMBL/GenBank/DDBJ databases">
        <title>Complete and WGS of Bordetella genogroups.</title>
        <authorList>
            <person name="Spilker T."/>
            <person name="Lipuma J."/>
        </authorList>
    </citation>
    <scope>NUCLEOTIDE SEQUENCE [LARGE SCALE GENOMIC DNA]</scope>
    <source>
        <strain evidence="2">AU6712</strain>
    </source>
</reference>
<dbReference type="AlphaFoldDB" id="A0A261VM81"/>
<proteinExistence type="predicted"/>
<sequence length="83" mass="9508">MKYEYHMIQVPPNISVEARKHKGNEAAAYLQSVVNTHARNGWEFHRIDSIGVQTTAGCIAALFGKKTEFSQYHVISFRREVQD</sequence>